<keyword evidence="6 8" id="KW-0472">Membrane</keyword>
<evidence type="ECO:0000259" key="9">
    <source>
        <dbReference type="SMART" id="SM00014"/>
    </source>
</evidence>
<feature type="compositionally biased region" description="Low complexity" evidence="7">
    <location>
        <begin position="24"/>
        <end position="41"/>
    </location>
</feature>
<dbReference type="GO" id="GO:0016787">
    <property type="term" value="F:hydrolase activity"/>
    <property type="evidence" value="ECO:0007669"/>
    <property type="project" value="UniProtKB-KW"/>
</dbReference>
<keyword evidence="3 8" id="KW-0812">Transmembrane</keyword>
<evidence type="ECO:0000256" key="2">
    <source>
        <dbReference type="ARBA" id="ARBA00022475"/>
    </source>
</evidence>
<dbReference type="PANTHER" id="PTHR14969">
    <property type="entry name" value="SPHINGOSINE-1-PHOSPHATE PHOSPHOHYDROLASE"/>
    <property type="match status" value="1"/>
</dbReference>
<evidence type="ECO:0000256" key="7">
    <source>
        <dbReference type="SAM" id="MobiDB-lite"/>
    </source>
</evidence>
<feature type="compositionally biased region" description="Low complexity" evidence="7">
    <location>
        <begin position="1"/>
        <end position="10"/>
    </location>
</feature>
<dbReference type="SUPFAM" id="SSF48317">
    <property type="entry name" value="Acid phosphatase/Vanadium-dependent haloperoxidase"/>
    <property type="match status" value="1"/>
</dbReference>
<protein>
    <recommendedName>
        <fullName evidence="9">Phosphatidic acid phosphatase type 2/haloperoxidase domain-containing protein</fullName>
    </recommendedName>
</protein>
<keyword evidence="4" id="KW-0378">Hydrolase</keyword>
<evidence type="ECO:0000256" key="1">
    <source>
        <dbReference type="ARBA" id="ARBA00004651"/>
    </source>
</evidence>
<dbReference type="PANTHER" id="PTHR14969:SF62">
    <property type="entry name" value="DECAPRENYLPHOSPHORYL-5-PHOSPHORIBOSE PHOSPHATASE RV3807C-RELATED"/>
    <property type="match status" value="1"/>
</dbReference>
<keyword evidence="5 8" id="KW-1133">Transmembrane helix</keyword>
<dbReference type="Pfam" id="PF01569">
    <property type="entry name" value="PAP2"/>
    <property type="match status" value="1"/>
</dbReference>
<evidence type="ECO:0000313" key="10">
    <source>
        <dbReference type="EMBL" id="AJE83017.1"/>
    </source>
</evidence>
<feature type="transmembrane region" description="Helical" evidence="8">
    <location>
        <begin position="104"/>
        <end position="125"/>
    </location>
</feature>
<evidence type="ECO:0000256" key="6">
    <source>
        <dbReference type="ARBA" id="ARBA00023136"/>
    </source>
</evidence>
<proteinExistence type="predicted"/>
<comment type="subcellular location">
    <subcellularLocation>
        <location evidence="1">Cell membrane</location>
        <topology evidence="1">Multi-pass membrane protein</topology>
    </subcellularLocation>
</comment>
<feature type="compositionally biased region" description="Basic residues" evidence="7">
    <location>
        <begin position="42"/>
        <end position="53"/>
    </location>
</feature>
<evidence type="ECO:0000313" key="11">
    <source>
        <dbReference type="Proteomes" id="UP000031523"/>
    </source>
</evidence>
<feature type="domain" description="Phosphatidic acid phosphatase type 2/haloperoxidase" evidence="9">
    <location>
        <begin position="198"/>
        <end position="308"/>
    </location>
</feature>
<keyword evidence="11" id="KW-1185">Reference proteome</keyword>
<feature type="transmembrane region" description="Helical" evidence="8">
    <location>
        <begin position="293"/>
        <end position="312"/>
    </location>
</feature>
<accession>A0A0B5EY27</accession>
<gene>
    <name evidence="10" type="ORF">SLNWT_2641</name>
</gene>
<dbReference type="GO" id="GO:0005886">
    <property type="term" value="C:plasma membrane"/>
    <property type="evidence" value="ECO:0007669"/>
    <property type="project" value="UniProtKB-SubCell"/>
</dbReference>
<feature type="compositionally biased region" description="Basic residues" evidence="7">
    <location>
        <begin position="11"/>
        <end position="23"/>
    </location>
</feature>
<reference evidence="10 11" key="1">
    <citation type="submission" date="2015-01" db="EMBL/GenBank/DDBJ databases">
        <title>Enhanced salinomycin production by adjusting the supply of polyketide extender units in Streptomyce albus DSM 41398.</title>
        <authorList>
            <person name="Lu C."/>
        </authorList>
    </citation>
    <scope>NUCLEOTIDE SEQUENCE [LARGE SCALE GENOMIC DNA]</scope>
    <source>
        <strain evidence="11">ATCC 21838 / DSM 41398 / FERM P-419 / JCM 4703 / NBRC 107858</strain>
    </source>
</reference>
<keyword evidence="2" id="KW-1003">Cell membrane</keyword>
<dbReference type="Gene3D" id="1.20.144.10">
    <property type="entry name" value="Phosphatidic acid phosphatase type 2/haloperoxidase"/>
    <property type="match status" value="1"/>
</dbReference>
<evidence type="ECO:0000256" key="5">
    <source>
        <dbReference type="ARBA" id="ARBA00022989"/>
    </source>
</evidence>
<organism evidence="10 11">
    <name type="scientific">Streptomyces albus (strain ATCC 21838 / DSM 41398 / FERM P-419 / JCM 4703 / NBRC 107858)</name>
    <dbReference type="NCBI Taxonomy" id="1081613"/>
    <lineage>
        <taxon>Bacteria</taxon>
        <taxon>Bacillati</taxon>
        <taxon>Actinomycetota</taxon>
        <taxon>Actinomycetes</taxon>
        <taxon>Kitasatosporales</taxon>
        <taxon>Streptomycetaceae</taxon>
        <taxon>Streptomyces</taxon>
    </lineage>
</organism>
<dbReference type="Proteomes" id="UP000031523">
    <property type="component" value="Chromosome"/>
</dbReference>
<feature type="compositionally biased region" description="Polar residues" evidence="7">
    <location>
        <begin position="63"/>
        <end position="73"/>
    </location>
</feature>
<evidence type="ECO:0000256" key="8">
    <source>
        <dbReference type="SAM" id="Phobius"/>
    </source>
</evidence>
<dbReference type="InterPro" id="IPR036938">
    <property type="entry name" value="PAP2/HPO_sf"/>
</dbReference>
<dbReference type="CDD" id="cd01610">
    <property type="entry name" value="PAP2_like"/>
    <property type="match status" value="1"/>
</dbReference>
<evidence type="ECO:0000256" key="4">
    <source>
        <dbReference type="ARBA" id="ARBA00022801"/>
    </source>
</evidence>
<evidence type="ECO:0000256" key="3">
    <source>
        <dbReference type="ARBA" id="ARBA00022692"/>
    </source>
</evidence>
<name>A0A0B5EY27_STRA4</name>
<dbReference type="EMBL" id="CP010519">
    <property type="protein sequence ID" value="AJE83017.1"/>
    <property type="molecule type" value="Genomic_DNA"/>
</dbReference>
<feature type="transmembrane region" description="Helical" evidence="8">
    <location>
        <begin position="166"/>
        <end position="185"/>
    </location>
</feature>
<dbReference type="InterPro" id="IPR000326">
    <property type="entry name" value="PAP2/HPO"/>
</dbReference>
<feature type="transmembrane region" description="Helical" evidence="8">
    <location>
        <begin position="192"/>
        <end position="211"/>
    </location>
</feature>
<dbReference type="SMART" id="SM00014">
    <property type="entry name" value="acidPPc"/>
    <property type="match status" value="1"/>
</dbReference>
<dbReference type="AlphaFoldDB" id="A0A0B5EY27"/>
<sequence>MAKSSTTATRQPKKTKQKKKQTKQKPSTRPTTAETPPTHTPTRTRTRTQKKRTVTTGDMARTRQANSPAQTGTEAAIHRSPGPTGTEAAAHRSPRPKTPRPGPAARLLTALAALLGAAAVVGLLAPGGLGTPRAVHVTDGWSAELYRDAVRATEGVPSWAGTALEASSPGLLLLLGLLLALTGWSGLRRRDAAALAGTLLAVGGTLAAYALSEAVKLAVDEERPCRATGVTDTIGACPPPGDWSFTSNHTTLAFGLATGLVLLRPRLAALALPLALAEALSRVLLGAHYPHDVVAGAALGSGITAATVLLLLPPATALLHRLSATGRAEGAARRVDSPAA</sequence>
<dbReference type="KEGG" id="sals:SLNWT_2641"/>
<feature type="region of interest" description="Disordered" evidence="7">
    <location>
        <begin position="1"/>
        <end position="103"/>
    </location>
</feature>